<evidence type="ECO:0000256" key="1">
    <source>
        <dbReference type="ARBA" id="ARBA00004651"/>
    </source>
</evidence>
<keyword evidence="3" id="KW-1003">Cell membrane</keyword>
<dbReference type="Pfam" id="PF03994">
    <property type="entry name" value="DUF350"/>
    <property type="match status" value="1"/>
</dbReference>
<feature type="transmembrane region" description="Helical" evidence="7">
    <location>
        <begin position="89"/>
        <end position="116"/>
    </location>
</feature>
<comment type="caution">
    <text evidence="8">The sequence shown here is derived from an EMBL/GenBank/DDBJ whole genome shotgun (WGS) entry which is preliminary data.</text>
</comment>
<gene>
    <name evidence="8" type="ORF">HMI49_36770</name>
</gene>
<feature type="transmembrane region" description="Helical" evidence="7">
    <location>
        <begin position="6"/>
        <end position="27"/>
    </location>
</feature>
<dbReference type="AlphaFoldDB" id="A0A3A8HDK9"/>
<evidence type="ECO:0000256" key="5">
    <source>
        <dbReference type="ARBA" id="ARBA00022989"/>
    </source>
</evidence>
<evidence type="ECO:0000256" key="2">
    <source>
        <dbReference type="ARBA" id="ARBA00005779"/>
    </source>
</evidence>
<reference evidence="8 9" key="1">
    <citation type="submission" date="2020-05" db="EMBL/GenBank/DDBJ databases">
        <authorList>
            <person name="Whitworth D."/>
        </authorList>
    </citation>
    <scope>NUCLEOTIDE SEQUENCE [LARGE SCALE GENOMIC DNA]</scope>
    <source>
        <strain evidence="8 9">AB043B</strain>
    </source>
</reference>
<dbReference type="EMBL" id="JABFJV010000361">
    <property type="protein sequence ID" value="NOK38758.1"/>
    <property type="molecule type" value="Genomic_DNA"/>
</dbReference>
<dbReference type="RefSeq" id="WP_120530095.1">
    <property type="nucleotide sequence ID" value="NZ_JABFJV010000361.1"/>
</dbReference>
<keyword evidence="9" id="KW-1185">Reference proteome</keyword>
<evidence type="ECO:0000313" key="8">
    <source>
        <dbReference type="EMBL" id="NOK38758.1"/>
    </source>
</evidence>
<evidence type="ECO:0000256" key="3">
    <source>
        <dbReference type="ARBA" id="ARBA00022475"/>
    </source>
</evidence>
<proteinExistence type="inferred from homology"/>
<comment type="subcellular location">
    <subcellularLocation>
        <location evidence="1">Cell membrane</location>
        <topology evidence="1">Multi-pass membrane protein</topology>
    </subcellularLocation>
</comment>
<keyword evidence="5 7" id="KW-1133">Transmembrane helix</keyword>
<protein>
    <submittedName>
        <fullName evidence="8">DUF350 domain-containing protein</fullName>
    </submittedName>
</protein>
<evidence type="ECO:0000256" key="6">
    <source>
        <dbReference type="ARBA" id="ARBA00023136"/>
    </source>
</evidence>
<dbReference type="InterPro" id="IPR007140">
    <property type="entry name" value="DUF350"/>
</dbReference>
<sequence length="180" mass="18360">MDLSLFVVGLVKVVLGGLVAALGIGLSMRGLGRLLDSHPVEELRKGNIAAGLVHATSLVSLGLLVQHALKATSDAVDLAVQNPPVSAVSVLQLLGLALVHVGLSLAVGVAVLALGVRLFDKMTPGIEELEEVRKGNIAAALLLCAFLLVIALLTAPGLQAALNGLIPFPQLPTGMLRAPA</sequence>
<dbReference type="GO" id="GO:0005886">
    <property type="term" value="C:plasma membrane"/>
    <property type="evidence" value="ECO:0007669"/>
    <property type="project" value="UniProtKB-SubCell"/>
</dbReference>
<evidence type="ECO:0000256" key="7">
    <source>
        <dbReference type="SAM" id="Phobius"/>
    </source>
</evidence>
<name>A0A3A8HDK9_9BACT</name>
<keyword evidence="6 7" id="KW-0472">Membrane</keyword>
<accession>A0A3A8HDK9</accession>
<organism evidence="8 9">
    <name type="scientific">Corallococcus exercitus</name>
    <dbReference type="NCBI Taxonomy" id="2316736"/>
    <lineage>
        <taxon>Bacteria</taxon>
        <taxon>Pseudomonadati</taxon>
        <taxon>Myxococcota</taxon>
        <taxon>Myxococcia</taxon>
        <taxon>Myxococcales</taxon>
        <taxon>Cystobacterineae</taxon>
        <taxon>Myxococcaceae</taxon>
        <taxon>Corallococcus</taxon>
    </lineage>
</organism>
<feature type="transmembrane region" description="Helical" evidence="7">
    <location>
        <begin position="48"/>
        <end position="69"/>
    </location>
</feature>
<feature type="transmembrane region" description="Helical" evidence="7">
    <location>
        <begin position="137"/>
        <end position="162"/>
    </location>
</feature>
<comment type="similarity">
    <text evidence="2">Belongs to the UPF0719 family.</text>
</comment>
<dbReference type="Proteomes" id="UP000563426">
    <property type="component" value="Unassembled WGS sequence"/>
</dbReference>
<keyword evidence="4 7" id="KW-0812">Transmembrane</keyword>
<evidence type="ECO:0000313" key="9">
    <source>
        <dbReference type="Proteomes" id="UP000563426"/>
    </source>
</evidence>
<evidence type="ECO:0000256" key="4">
    <source>
        <dbReference type="ARBA" id="ARBA00022692"/>
    </source>
</evidence>
<dbReference type="OrthoDB" id="5516425at2"/>